<dbReference type="InterPro" id="IPR013525">
    <property type="entry name" value="ABC2_TM"/>
</dbReference>
<dbReference type="Proteomes" id="UP001187192">
    <property type="component" value="Unassembled WGS sequence"/>
</dbReference>
<feature type="region of interest" description="Disordered" evidence="5">
    <location>
        <begin position="139"/>
        <end position="171"/>
    </location>
</feature>
<dbReference type="GO" id="GO:0140359">
    <property type="term" value="F:ABC-type transporter activity"/>
    <property type="evidence" value="ECO:0007669"/>
    <property type="project" value="InterPro"/>
</dbReference>
<comment type="subcellular location">
    <subcellularLocation>
        <location evidence="1">Membrane</location>
        <topology evidence="1">Multi-pass membrane protein</topology>
    </subcellularLocation>
</comment>
<evidence type="ECO:0000256" key="1">
    <source>
        <dbReference type="ARBA" id="ARBA00004141"/>
    </source>
</evidence>
<comment type="caution">
    <text evidence="9">The sequence shown here is derived from an EMBL/GenBank/DDBJ whole genome shotgun (WGS) entry which is preliminary data.</text>
</comment>
<reference evidence="9" key="1">
    <citation type="submission" date="2023-07" db="EMBL/GenBank/DDBJ databases">
        <title>draft genome sequence of fig (Ficus carica).</title>
        <authorList>
            <person name="Takahashi T."/>
            <person name="Nishimura K."/>
        </authorList>
    </citation>
    <scope>NUCLEOTIDE SEQUENCE</scope>
</reference>
<evidence type="ECO:0000313" key="10">
    <source>
        <dbReference type="Proteomes" id="UP001187192"/>
    </source>
</evidence>
<dbReference type="InterPro" id="IPR013581">
    <property type="entry name" value="PDR_assoc"/>
</dbReference>
<dbReference type="EMBL" id="BTGU01016317">
    <property type="protein sequence ID" value="GMN70846.1"/>
    <property type="molecule type" value="Genomic_DNA"/>
</dbReference>
<keyword evidence="3 6" id="KW-1133">Transmembrane helix</keyword>
<feature type="compositionally biased region" description="Polar residues" evidence="5">
    <location>
        <begin position="154"/>
        <end position="169"/>
    </location>
</feature>
<evidence type="ECO:0000256" key="5">
    <source>
        <dbReference type="SAM" id="MobiDB-lite"/>
    </source>
</evidence>
<feature type="non-terminal residue" evidence="9">
    <location>
        <position position="192"/>
    </location>
</feature>
<dbReference type="PANTHER" id="PTHR48040">
    <property type="entry name" value="PLEIOTROPIC DRUG RESISTANCE PROTEIN 1-LIKE ISOFORM X1"/>
    <property type="match status" value="1"/>
</dbReference>
<keyword evidence="4 6" id="KW-0472">Membrane</keyword>
<dbReference type="Pfam" id="PF01061">
    <property type="entry name" value="ABC2_membrane"/>
    <property type="match status" value="1"/>
</dbReference>
<dbReference type="GO" id="GO:0016020">
    <property type="term" value="C:membrane"/>
    <property type="evidence" value="ECO:0007669"/>
    <property type="project" value="UniProtKB-SubCell"/>
</dbReference>
<feature type="domain" description="Plant PDR ABC transporter associated" evidence="8">
    <location>
        <begin position="73"/>
        <end position="136"/>
    </location>
</feature>
<dbReference type="Pfam" id="PF08370">
    <property type="entry name" value="PDR_assoc"/>
    <property type="match status" value="1"/>
</dbReference>
<keyword evidence="2 6" id="KW-0812">Transmembrane</keyword>
<organism evidence="9 10">
    <name type="scientific">Ficus carica</name>
    <name type="common">Common fig</name>
    <dbReference type="NCBI Taxonomy" id="3494"/>
    <lineage>
        <taxon>Eukaryota</taxon>
        <taxon>Viridiplantae</taxon>
        <taxon>Streptophyta</taxon>
        <taxon>Embryophyta</taxon>
        <taxon>Tracheophyta</taxon>
        <taxon>Spermatophyta</taxon>
        <taxon>Magnoliopsida</taxon>
        <taxon>eudicotyledons</taxon>
        <taxon>Gunneridae</taxon>
        <taxon>Pentapetalae</taxon>
        <taxon>rosids</taxon>
        <taxon>fabids</taxon>
        <taxon>Rosales</taxon>
        <taxon>Moraceae</taxon>
        <taxon>Ficeae</taxon>
        <taxon>Ficus</taxon>
    </lineage>
</organism>
<evidence type="ECO:0000256" key="6">
    <source>
        <dbReference type="SAM" id="Phobius"/>
    </source>
</evidence>
<dbReference type="PANTHER" id="PTHR48040:SF20">
    <property type="entry name" value="PLEIOTROPIC DRUG RESISTANCE PROTEIN 1"/>
    <property type="match status" value="1"/>
</dbReference>
<dbReference type="AlphaFoldDB" id="A0AA88EGA8"/>
<gene>
    <name evidence="9" type="ORF">TIFTF001_055090</name>
</gene>
<accession>A0AA88EGA8</accession>
<evidence type="ECO:0000256" key="4">
    <source>
        <dbReference type="ARBA" id="ARBA00023136"/>
    </source>
</evidence>
<evidence type="ECO:0000259" key="8">
    <source>
        <dbReference type="Pfam" id="PF08370"/>
    </source>
</evidence>
<evidence type="ECO:0000256" key="3">
    <source>
        <dbReference type="ARBA" id="ARBA00022989"/>
    </source>
</evidence>
<proteinExistence type="predicted"/>
<sequence>MASGLFRAIAATARNMILANTFGSFVLLLFFALGGVVLSKDDVKGWWIWGYWSSPLMYSQTAILVNEFLGKKWRHIPQNTTQPLGIQVLEGRGFFTESKWYWLGVGALLGFILVLNLLFILALTLLNAFDKVRATITEDPQSSENGGRAVEMQQRASNQSQAGESQNNKKGMILPFEPHSITFNEVVYSVDM</sequence>
<keyword evidence="10" id="KW-1185">Reference proteome</keyword>
<evidence type="ECO:0000259" key="7">
    <source>
        <dbReference type="Pfam" id="PF01061"/>
    </source>
</evidence>
<feature type="transmembrane region" description="Helical" evidence="6">
    <location>
        <begin position="100"/>
        <end position="126"/>
    </location>
</feature>
<feature type="domain" description="ABC-2 type transporter transmembrane" evidence="7">
    <location>
        <begin position="1"/>
        <end position="68"/>
    </location>
</feature>
<evidence type="ECO:0000313" key="9">
    <source>
        <dbReference type="EMBL" id="GMN70846.1"/>
    </source>
</evidence>
<protein>
    <recommendedName>
        <fullName evidence="11">Plant PDR ABC transporter associated domain-containing protein</fullName>
    </recommendedName>
</protein>
<evidence type="ECO:0008006" key="11">
    <source>
        <dbReference type="Google" id="ProtNLM"/>
    </source>
</evidence>
<evidence type="ECO:0000256" key="2">
    <source>
        <dbReference type="ARBA" id="ARBA00022692"/>
    </source>
</evidence>
<name>A0AA88EGA8_FICCA</name>